<dbReference type="FunFam" id="3.40.50.720:FF:000034">
    <property type="entry name" value="Potassium channel subfamily T member 1"/>
    <property type="match status" value="1"/>
</dbReference>
<evidence type="ECO:0000256" key="13">
    <source>
        <dbReference type="SAM" id="Phobius"/>
    </source>
</evidence>
<dbReference type="AlphaFoldDB" id="I6N858"/>
<feature type="compositionally biased region" description="Basic and acidic residues" evidence="12">
    <location>
        <begin position="1129"/>
        <end position="1155"/>
    </location>
</feature>
<keyword evidence="16" id="KW-1185">Reference proteome</keyword>
<evidence type="ECO:0000256" key="12">
    <source>
        <dbReference type="SAM" id="MobiDB-lite"/>
    </source>
</evidence>
<dbReference type="PANTHER" id="PTHR10027">
    <property type="entry name" value="CALCIUM-ACTIVATED POTASSIUM CHANNEL ALPHA CHAIN"/>
    <property type="match status" value="1"/>
</dbReference>
<feature type="transmembrane region" description="Helical" evidence="13">
    <location>
        <begin position="265"/>
        <end position="284"/>
    </location>
</feature>
<feature type="transmembrane region" description="Helical" evidence="13">
    <location>
        <begin position="232"/>
        <end position="253"/>
    </location>
</feature>
<accession>I6N858</accession>
<dbReference type="InterPro" id="IPR003148">
    <property type="entry name" value="RCK_N"/>
</dbReference>
<feature type="domain" description="RCK N-terminal" evidence="14">
    <location>
        <begin position="337"/>
        <end position="473"/>
    </location>
</feature>
<dbReference type="OrthoDB" id="257992at2759"/>
<dbReference type="InterPro" id="IPR047871">
    <property type="entry name" value="K_chnl_Slo-like"/>
</dbReference>
<evidence type="ECO:0000256" key="1">
    <source>
        <dbReference type="ARBA" id="ARBA00004141"/>
    </source>
</evidence>
<dbReference type="Pfam" id="PF07885">
    <property type="entry name" value="Ion_trans_2"/>
    <property type="match status" value="1"/>
</dbReference>
<evidence type="ECO:0000313" key="16">
    <source>
        <dbReference type="Proteomes" id="UP000694888"/>
    </source>
</evidence>
<reference evidence="15" key="1">
    <citation type="submission" date="2010-10" db="EMBL/GenBank/DDBJ databases">
        <title>The regulation of sodium-activated potassium channels by the fragile X mental retardation protein in peptidergic neurons of Aplysia.</title>
        <authorList>
            <person name="Zhang Y."/>
            <person name="Brown M.R."/>
            <person name="Hyland C."/>
            <person name="Chen Y."/>
            <person name="Kronengold J."/>
            <person name="Fleming M.R."/>
            <person name="Kohn A.B."/>
            <person name="Moroz L.L."/>
            <person name="Kaczmarek L.K."/>
        </authorList>
    </citation>
    <scope>NUCLEOTIDE SEQUENCE</scope>
</reference>
<keyword evidence="5" id="KW-0631">Potassium channel</keyword>
<dbReference type="Proteomes" id="UP000694888">
    <property type="component" value="Unplaced"/>
</dbReference>
<dbReference type="GO" id="GO:0015271">
    <property type="term" value="F:outward rectifier potassium channel activity"/>
    <property type="evidence" value="ECO:0007669"/>
    <property type="project" value="TreeGrafter"/>
</dbReference>
<keyword evidence="8" id="KW-0406">Ion transport</keyword>
<evidence type="ECO:0000256" key="11">
    <source>
        <dbReference type="ARBA" id="ARBA00034430"/>
    </source>
</evidence>
<keyword evidence="9 13" id="KW-0472">Membrane</keyword>
<dbReference type="Gene3D" id="1.10.287.70">
    <property type="match status" value="1"/>
</dbReference>
<dbReference type="EMBL" id="HQ413690">
    <property type="protein sequence ID" value="AEP32442.1"/>
    <property type="molecule type" value="mRNA"/>
</dbReference>
<feature type="compositionally biased region" description="Acidic residues" evidence="12">
    <location>
        <begin position="1156"/>
        <end position="1166"/>
    </location>
</feature>
<keyword evidence="6" id="KW-0630">Potassium</keyword>
<keyword evidence="10 17" id="KW-0407">Ion channel</keyword>
<dbReference type="RefSeq" id="NP_001297418.1">
    <property type="nucleotide sequence ID" value="NM_001310489.1"/>
</dbReference>
<protein>
    <submittedName>
        <fullName evidence="17">Potassium channel subfamily T member 2</fullName>
    </submittedName>
    <submittedName>
        <fullName evidence="15">Slack isoform 1</fullName>
    </submittedName>
</protein>
<dbReference type="Pfam" id="PF22614">
    <property type="entry name" value="Slo-like_RCK"/>
    <property type="match status" value="2"/>
</dbReference>
<feature type="transmembrane region" description="Helical" evidence="13">
    <location>
        <begin position="66"/>
        <end position="85"/>
    </location>
</feature>
<dbReference type="PANTHER" id="PTHR10027:SF10">
    <property type="entry name" value="SLOWPOKE 2, ISOFORM D"/>
    <property type="match status" value="1"/>
</dbReference>
<dbReference type="Pfam" id="PF03493">
    <property type="entry name" value="BK_channel_a"/>
    <property type="match status" value="1"/>
</dbReference>
<evidence type="ECO:0000313" key="15">
    <source>
        <dbReference type="EMBL" id="AEP32442.1"/>
    </source>
</evidence>
<evidence type="ECO:0000256" key="10">
    <source>
        <dbReference type="ARBA" id="ARBA00023303"/>
    </source>
</evidence>
<evidence type="ECO:0000256" key="3">
    <source>
        <dbReference type="ARBA" id="ARBA00022538"/>
    </source>
</evidence>
<gene>
    <name evidence="17" type="primary">LOC101855059</name>
</gene>
<evidence type="ECO:0000256" key="8">
    <source>
        <dbReference type="ARBA" id="ARBA00023065"/>
    </source>
</evidence>
<reference evidence="17" key="2">
    <citation type="submission" date="2025-05" db="UniProtKB">
        <authorList>
            <consortium name="RefSeq"/>
        </authorList>
    </citation>
    <scope>IDENTIFICATION</scope>
</reference>
<dbReference type="Gene3D" id="3.40.50.720">
    <property type="entry name" value="NAD(P)-binding Rossmann-like Domain"/>
    <property type="match status" value="1"/>
</dbReference>
<evidence type="ECO:0000313" key="17">
    <source>
        <dbReference type="RefSeq" id="NP_001297418.1"/>
    </source>
</evidence>
<dbReference type="SMR" id="I6N858"/>
<evidence type="ECO:0000256" key="4">
    <source>
        <dbReference type="ARBA" id="ARBA00022692"/>
    </source>
</evidence>
<dbReference type="InterPro" id="IPR013099">
    <property type="entry name" value="K_chnl_dom"/>
</dbReference>
<organism evidence="15">
    <name type="scientific">Aplysia californica</name>
    <name type="common">California sea hare</name>
    <dbReference type="NCBI Taxonomy" id="6500"/>
    <lineage>
        <taxon>Eukaryota</taxon>
        <taxon>Metazoa</taxon>
        <taxon>Spiralia</taxon>
        <taxon>Lophotrochozoa</taxon>
        <taxon>Mollusca</taxon>
        <taxon>Gastropoda</taxon>
        <taxon>Heterobranchia</taxon>
        <taxon>Euthyneura</taxon>
        <taxon>Tectipleura</taxon>
        <taxon>Aplysiida</taxon>
        <taxon>Aplysioidea</taxon>
        <taxon>Aplysiidae</taxon>
        <taxon>Aplysia</taxon>
    </lineage>
</organism>
<feature type="transmembrane region" description="Helical" evidence="13">
    <location>
        <begin position="171"/>
        <end position="191"/>
    </location>
</feature>
<feature type="region of interest" description="Disordered" evidence="12">
    <location>
        <begin position="1118"/>
        <end position="1177"/>
    </location>
</feature>
<keyword evidence="7 13" id="KW-1133">Transmembrane helix</keyword>
<dbReference type="PROSITE" id="PS51201">
    <property type="entry name" value="RCK_N"/>
    <property type="match status" value="1"/>
</dbReference>
<keyword evidence="4 13" id="KW-0812">Transmembrane</keyword>
<keyword evidence="3" id="KW-0633">Potassium transport</keyword>
<dbReference type="GeneID" id="101855059"/>
<evidence type="ECO:0000256" key="7">
    <source>
        <dbReference type="ARBA" id="ARBA00022989"/>
    </source>
</evidence>
<sequence length="1177" mass="132886">MASLETDVIVTDVYGLNSDSDSDSCDNVCNIDTYVDGSAPVKYFTHELSCRGRLRRFFIRNASTRIASTFFDLALKSLICIMYVVRVYLDNPSEYECDGHPCRSAGNTTQSERQELYSRSDINWYVLLWVHRSLPIWITELCLAFVSLIKAMLLVYIATKGHRMEQILTKNFFLEIICAVPMLATLAYPPVLKDLFVPVFFNCWLAKRALEKIYNDLHLTRQRFQTISVTSLQQMVLVLANIACLVFVCICCIQHIQRGSEETPLSMFQAFYFVIVTFSTVGYGDISPDIWLSRLFMVLMICVAFASIPRQIEGLVSTYMERRKAGGEYSHRSATRNKHVIVCSSSLTQDTLMDFLNEFYAHPKLEEHTVILLCSQELDSSKQVILKDPKWSHRVIYMKGSSLKDIDLKRCRVHQADACFFLAPRPSPDKAKADRHTILRSWAVKDFAPNCKQYIQLFSVANKIHVKFAEHVVCEDEFKYALLANNCLCPGISTFVTLLLHTSRGREGQTSSEEWQRLYGKCSGNEIYHIRLGDSNFFGDYEGKSFTYASFHAHRKYGVSLVGVQRDLPGSTIQLNPGPRHIMRKADICFYMNITKEENSAFILAHPNRDPSAVERARLPQGTEKASRVASMIASVGTVALELQHTRVSTFSSDTNLITRTGSRSRNLSLPKGLNIQSLQKRPSIAPVPATLEANNIHINITGSDTEDEEEEPCDMEPDDFVEYVRGFPPVTPYVGTSPTLCHLMREKRPMCCLQLSTECTHCPHRNAREYNWSNPAIIVAADYASSGLYNFIVPLRSHVRPKKSLSPIVLLLTKPPDSGFLALISYFPLVFWMRGSIDCIEDLLKAGIHITDNVVVVNKETSNAKDEDTLADCNTIVSVQTIFRLFPKANIITEISAAPNMRFMQFRPDDLYALSISKQEKKERERGSNIYYMFRLPFAAGNVFSASMLDALLYQAFVKDYLITFVRLLLGIDMAVGSGHLGCVKVGKDDLWIRTYGRLYQKLCSQACEIPIGIYRTQPHVGTESVSPPKSRWGKQPSSGMSLAAHVEDTGDGGKFTPERQEIIQMVKCRMQSQGLPLDDYHKNEVSDRRSTISYVIINPSYDLKLEPGDIVYVIRPSSLSPQPSPLTDERKLLGQEKRQEPPGADTDRYKDVAVSDEENDESCDDNLVSKASQGP</sequence>
<dbReference type="GO" id="GO:0005886">
    <property type="term" value="C:plasma membrane"/>
    <property type="evidence" value="ECO:0007669"/>
    <property type="project" value="TreeGrafter"/>
</dbReference>
<evidence type="ECO:0000256" key="5">
    <source>
        <dbReference type="ARBA" id="ARBA00022826"/>
    </source>
</evidence>
<proteinExistence type="evidence at transcript level"/>
<name>I6N858_APLCA</name>
<evidence type="ECO:0000256" key="2">
    <source>
        <dbReference type="ARBA" id="ARBA00022448"/>
    </source>
</evidence>
<evidence type="ECO:0000256" key="9">
    <source>
        <dbReference type="ARBA" id="ARBA00023136"/>
    </source>
</evidence>
<dbReference type="FunFam" id="3.40.50.720:FF:000011">
    <property type="entry name" value="Potassium channel subfamily T member 1"/>
    <property type="match status" value="1"/>
</dbReference>
<feature type="transmembrane region" description="Helical" evidence="13">
    <location>
        <begin position="134"/>
        <end position="159"/>
    </location>
</feature>
<dbReference type="GO" id="GO:0005228">
    <property type="term" value="F:intracellular sodium-activated potassium channel activity"/>
    <property type="evidence" value="ECO:0007669"/>
    <property type="project" value="TreeGrafter"/>
</dbReference>
<comment type="subcellular location">
    <subcellularLocation>
        <location evidence="1">Membrane</location>
        <topology evidence="1">Multi-pass membrane protein</topology>
    </subcellularLocation>
</comment>
<keyword evidence="2" id="KW-0813">Transport</keyword>
<evidence type="ECO:0000256" key="6">
    <source>
        <dbReference type="ARBA" id="ARBA00022958"/>
    </source>
</evidence>
<evidence type="ECO:0000259" key="14">
    <source>
        <dbReference type="PROSITE" id="PS51201"/>
    </source>
</evidence>
<dbReference type="InterPro" id="IPR003929">
    <property type="entry name" value="K_chnl_BK_asu"/>
</dbReference>
<dbReference type="SUPFAM" id="SSF81324">
    <property type="entry name" value="Voltage-gated potassium channels"/>
    <property type="match status" value="1"/>
</dbReference>
<comment type="catalytic activity">
    <reaction evidence="11">
        <text>K(+)(in) = K(+)(out)</text>
        <dbReference type="Rhea" id="RHEA:29463"/>
        <dbReference type="ChEBI" id="CHEBI:29103"/>
    </reaction>
</comment>